<dbReference type="InterPro" id="IPR011989">
    <property type="entry name" value="ARM-like"/>
</dbReference>
<feature type="region of interest" description="Disordered" evidence="8">
    <location>
        <begin position="1525"/>
        <end position="1575"/>
    </location>
</feature>
<dbReference type="Gene3D" id="3.30.200.20">
    <property type="entry name" value="Phosphorylase Kinase, domain 1"/>
    <property type="match status" value="1"/>
</dbReference>
<dbReference type="Pfam" id="PF25758">
    <property type="entry name" value="TPR_IPO11"/>
    <property type="match status" value="1"/>
</dbReference>
<dbReference type="EMBL" id="CAADRA010007005">
    <property type="protein sequence ID" value="VFT98205.1"/>
    <property type="molecule type" value="Genomic_DNA"/>
</dbReference>
<reference evidence="11" key="2">
    <citation type="submission" date="2019-06" db="EMBL/GenBank/DDBJ databases">
        <title>Genomics analysis of Aphanomyces spp. identifies a new class of oomycete effector associated with host adaptation.</title>
        <authorList>
            <person name="Gaulin E."/>
        </authorList>
    </citation>
    <scope>NUCLEOTIDE SEQUENCE</scope>
    <source>
        <strain evidence="11">CBS 578.67</strain>
    </source>
</reference>
<dbReference type="InterPro" id="IPR011009">
    <property type="entry name" value="Kinase-like_dom_sf"/>
</dbReference>
<dbReference type="Pfam" id="PF00069">
    <property type="entry name" value="Pkinase"/>
    <property type="match status" value="1"/>
</dbReference>
<keyword evidence="4" id="KW-0813">Transport</keyword>
<evidence type="ECO:0000256" key="8">
    <source>
        <dbReference type="SAM" id="MobiDB-lite"/>
    </source>
</evidence>
<evidence type="ECO:0000256" key="3">
    <source>
        <dbReference type="ARBA" id="ARBA00007991"/>
    </source>
</evidence>
<feature type="compositionally biased region" description="Polar residues" evidence="8">
    <location>
        <begin position="1142"/>
        <end position="1157"/>
    </location>
</feature>
<dbReference type="InterPro" id="IPR000719">
    <property type="entry name" value="Prot_kinase_dom"/>
</dbReference>
<dbReference type="SUPFAM" id="SSF48371">
    <property type="entry name" value="ARM repeat"/>
    <property type="match status" value="1"/>
</dbReference>
<feature type="region of interest" description="Disordered" evidence="8">
    <location>
        <begin position="1084"/>
        <end position="1158"/>
    </location>
</feature>
<organism evidence="12 13">
    <name type="scientific">Aphanomyces stellatus</name>
    <dbReference type="NCBI Taxonomy" id="120398"/>
    <lineage>
        <taxon>Eukaryota</taxon>
        <taxon>Sar</taxon>
        <taxon>Stramenopiles</taxon>
        <taxon>Oomycota</taxon>
        <taxon>Saprolegniomycetes</taxon>
        <taxon>Saprolegniales</taxon>
        <taxon>Verrucalvaceae</taxon>
        <taxon>Aphanomyces</taxon>
    </lineage>
</organism>
<comment type="subcellular location">
    <subcellularLocation>
        <location evidence="2">Cytoplasm</location>
    </subcellularLocation>
    <subcellularLocation>
        <location evidence="1">Nucleus</location>
    </subcellularLocation>
</comment>
<dbReference type="PROSITE" id="PS50011">
    <property type="entry name" value="PROTEIN_KINASE_DOM"/>
    <property type="match status" value="1"/>
</dbReference>
<dbReference type="InterPro" id="IPR058669">
    <property type="entry name" value="TPR_IPO7/11-like"/>
</dbReference>
<dbReference type="SUPFAM" id="SSF56112">
    <property type="entry name" value="Protein kinase-like (PK-like)"/>
    <property type="match status" value="1"/>
</dbReference>
<name>A0A485LMM0_9STRA</name>
<evidence type="ECO:0000313" key="12">
    <source>
        <dbReference type="EMBL" id="VFT98205.1"/>
    </source>
</evidence>
<dbReference type="PANTHER" id="PTHR10997:SF18">
    <property type="entry name" value="D-IMPORTIN 7_RANBP7"/>
    <property type="match status" value="1"/>
</dbReference>
<dbReference type="GO" id="GO:0005635">
    <property type="term" value="C:nuclear envelope"/>
    <property type="evidence" value="ECO:0007669"/>
    <property type="project" value="TreeGrafter"/>
</dbReference>
<dbReference type="Pfam" id="PF03810">
    <property type="entry name" value="IBN_N"/>
    <property type="match status" value="1"/>
</dbReference>
<dbReference type="SMART" id="SM00913">
    <property type="entry name" value="IBN_N"/>
    <property type="match status" value="1"/>
</dbReference>
<feature type="domain" description="Importin N-terminal" evidence="10">
    <location>
        <begin position="24"/>
        <end position="102"/>
    </location>
</feature>
<dbReference type="InterPro" id="IPR016024">
    <property type="entry name" value="ARM-type_fold"/>
</dbReference>
<dbReference type="GO" id="GO:0031267">
    <property type="term" value="F:small GTPase binding"/>
    <property type="evidence" value="ECO:0007669"/>
    <property type="project" value="InterPro"/>
</dbReference>
<dbReference type="Gene3D" id="1.10.510.10">
    <property type="entry name" value="Transferase(Phosphotransferase) domain 1"/>
    <property type="match status" value="1"/>
</dbReference>
<keyword evidence="6" id="KW-0653">Protein transport</keyword>
<sequence length="1592" mass="178799">MDIQTLHNILLHTYAVDAEARKAAEAALQNLHTIRGSIVLLMQLISNVEVQKEIRQAAGIQLKNIVSKHWEGETQPDRTVICAFTFDDKMEYRKFIMEGLLTTSVDDRSIRSLLAEAVNQIARIDFPYKWPGLVEEITQNIKSGEPTRICNALLVLRRLCKNYEYRNDADRADLNTIVGVTFPLLLTMLESLVHNNSLEGARMIHLICKIFWSCVQVTLPPYISNIERMSAWMELFRQILAKRLPEAAEGVEPLNQPTDPEEREKWPWWKVKKWILQVVARFYMRWGNPKSAAPENADMAKYYRSHVNPPMLATIMETLALRKQGQFCTDRVMQLSLTYINEAVKSSVAYKQLKPHLNFLLFEVVHPTLCLTPADLQLWAEDPHEFVRKTHDFMEGYLSPVNAAQEVLNGLCTLRGKDCLSQVLMFYNQILSTYLAAPEASRDVIQKEAALHGLSALQSLLVKSKAHKPQIEQLLLAHVLPEFHNANGFLRLRACKMFTGDFMTDLVFADATVTDLTNCMMKSMHDSELPVRVEAAKALRHIVMYEHSNAVLDAMRPVLPQIMQQYFQLMDEIGNDEVVIALEHIIDQFADEIGPYAVQLIEKLVDCFNQFAKEGDEDDDACMTAASCLDTVNTILYSIHNQPEYYPLFLDSLVPVLTLILSSDDYTEYLESALDVLVTLTFYSKSIAPSLWSLFPLLFTAYQGWAEDYITNFGSVIDNYIGMDVTNFLAGGITAPDGTRLSYLEMVFQLAANIFKQSDDDEDDRSMELIAACKLLYSLLHNCLRHDINVCVPMIVQITCLKLSRSLKQKVVTALFGVIASALNYNPVLTLSTMEGFNATEPLFKAWITHLPHVKKYVDQKMFVLGITAVFKLPIAELPPSVQAHMQPLLVGVVDKLRDIQTGDHDGEEEDDEGGYDDDEVEQLVERGGYASDEDAEAVQDAETAAFLRQLKSQADDDEGFFFGMGEEEEFTSELDNIDEFAVFLETVQHMLATNPQACQQLQMTTDEFKVSCEHFAAEVTRRQQEAAEEAAQEAAQQQKGDHMDMLYRCVAWWWIFWLLYLAASSKRGLHIILQSMHRPHAAAASTTAPPTSEVVQMAAPKKTKSTPASTLGRRLPPPPLRPHSTSRLTRHLSMGAGVSLPPTSHQESQKCNNNGSVDADTRQLTGYTKLKKLGTGGCGTVWQVHDDNQVNTRYALKQIPKDDSNGAVVSAIVETKVGLKLFPAVQLVRDRVLQGIVLKDEATIAAARPPHIIQLYRVVETKRDIWLLFELGGDTLHNALFDIKGEFNHGSRTYRIIHRPLYVAMRENISLLKTLVRQLVQAVHTLSDRAIVHADIKPDNILVSTHVGPDHARELHIKLIDFGSSFSARSPRLSTAATPEYVPPDILELLRTKHHANHVKSYFGEHCRAHSFDMWSVGCVFLELACGVPLWFSYKSRVDDASSRLVTGLFSATGRNPGKIAQRQLHVTQNLRKCIREYGGMNIESHRWAHGIDLMQAMLEINPSHRISPQDALVHPFLRPTKGDVTAEAGPLPTKALVSPPSLAMQKGQDDNNSRIDDDDNGTQRPSTGDHGCNVGASLLLGLHMTDDTTA</sequence>
<keyword evidence="13" id="KW-1185">Reference proteome</keyword>
<gene>
    <name evidence="12" type="primary">Aste57867_21535</name>
    <name evidence="11" type="ORF">As57867_021466</name>
    <name evidence="12" type="ORF">ASTE57867_21535</name>
</gene>
<dbReference type="PANTHER" id="PTHR10997">
    <property type="entry name" value="IMPORTIN-7, 8, 11"/>
    <property type="match status" value="1"/>
</dbReference>
<dbReference type="PROSITE" id="PS00108">
    <property type="entry name" value="PROTEIN_KINASE_ST"/>
    <property type="match status" value="1"/>
</dbReference>
<evidence type="ECO:0000259" key="10">
    <source>
        <dbReference type="PROSITE" id="PS50166"/>
    </source>
</evidence>
<keyword evidence="5" id="KW-0963">Cytoplasm</keyword>
<dbReference type="InterPro" id="IPR001494">
    <property type="entry name" value="Importin-beta_N"/>
</dbReference>
<dbReference type="GO" id="GO:0006606">
    <property type="term" value="P:protein import into nucleus"/>
    <property type="evidence" value="ECO:0007669"/>
    <property type="project" value="TreeGrafter"/>
</dbReference>
<protein>
    <submittedName>
        <fullName evidence="12">Aste57867_21535 protein</fullName>
    </submittedName>
</protein>
<evidence type="ECO:0000256" key="5">
    <source>
        <dbReference type="ARBA" id="ARBA00022490"/>
    </source>
</evidence>
<dbReference type="SMART" id="SM00220">
    <property type="entry name" value="S_TKc"/>
    <property type="match status" value="1"/>
</dbReference>
<evidence type="ECO:0000256" key="2">
    <source>
        <dbReference type="ARBA" id="ARBA00004496"/>
    </source>
</evidence>
<dbReference type="PROSITE" id="PS50166">
    <property type="entry name" value="IMPORTIN_B_NT"/>
    <property type="match status" value="1"/>
</dbReference>
<dbReference type="Gene3D" id="1.25.10.10">
    <property type="entry name" value="Leucine-rich Repeat Variant"/>
    <property type="match status" value="1"/>
</dbReference>
<dbReference type="GO" id="GO:0004672">
    <property type="term" value="F:protein kinase activity"/>
    <property type="evidence" value="ECO:0007669"/>
    <property type="project" value="InterPro"/>
</dbReference>
<feature type="domain" description="Protein kinase" evidence="9">
    <location>
        <begin position="1168"/>
        <end position="1519"/>
    </location>
</feature>
<keyword evidence="7" id="KW-0539">Nucleus</keyword>
<evidence type="ECO:0000313" key="13">
    <source>
        <dbReference type="Proteomes" id="UP000332933"/>
    </source>
</evidence>
<dbReference type="OrthoDB" id="760868at2759"/>
<feature type="compositionally biased region" description="Low complexity" evidence="8">
    <location>
        <begin position="1084"/>
        <end position="1093"/>
    </location>
</feature>
<dbReference type="GO" id="GO:0005524">
    <property type="term" value="F:ATP binding"/>
    <property type="evidence" value="ECO:0007669"/>
    <property type="project" value="InterPro"/>
</dbReference>
<dbReference type="InterPro" id="IPR008271">
    <property type="entry name" value="Ser/Thr_kinase_AS"/>
</dbReference>
<reference evidence="12 13" key="1">
    <citation type="submission" date="2019-03" db="EMBL/GenBank/DDBJ databases">
        <authorList>
            <person name="Gaulin E."/>
            <person name="Dumas B."/>
        </authorList>
    </citation>
    <scope>NUCLEOTIDE SEQUENCE [LARGE SCALE GENOMIC DNA]</scope>
    <source>
        <strain evidence="12">CBS 568.67</strain>
    </source>
</reference>
<accession>A0A485LMM0</accession>
<comment type="similarity">
    <text evidence="3">Belongs to the importin beta family.</text>
</comment>
<evidence type="ECO:0000256" key="7">
    <source>
        <dbReference type="ARBA" id="ARBA00023242"/>
    </source>
</evidence>
<dbReference type="EMBL" id="VJMH01006979">
    <property type="protein sequence ID" value="KAF0686693.1"/>
    <property type="molecule type" value="Genomic_DNA"/>
</dbReference>
<dbReference type="GO" id="GO:0005829">
    <property type="term" value="C:cytosol"/>
    <property type="evidence" value="ECO:0007669"/>
    <property type="project" value="TreeGrafter"/>
</dbReference>
<evidence type="ECO:0000259" key="9">
    <source>
        <dbReference type="PROSITE" id="PS50011"/>
    </source>
</evidence>
<evidence type="ECO:0000256" key="6">
    <source>
        <dbReference type="ARBA" id="ARBA00022927"/>
    </source>
</evidence>
<dbReference type="Proteomes" id="UP000332933">
    <property type="component" value="Unassembled WGS sequence"/>
</dbReference>
<evidence type="ECO:0000256" key="1">
    <source>
        <dbReference type="ARBA" id="ARBA00004123"/>
    </source>
</evidence>
<evidence type="ECO:0000256" key="4">
    <source>
        <dbReference type="ARBA" id="ARBA00022448"/>
    </source>
</evidence>
<evidence type="ECO:0000313" key="11">
    <source>
        <dbReference type="EMBL" id="KAF0686693.1"/>
    </source>
</evidence>
<proteinExistence type="inferred from homology"/>